<dbReference type="InterPro" id="IPR005335">
    <property type="entry name" value="Terminase_ssu"/>
</dbReference>
<sequence>MKKATNESRKLSAKQRHFIDEYVVDFNGRLAACRAGYAERSALTTAGRLLAMPEVADGIQKRLQELSERGQVTRDAVVRELAAVGFASLRDVCAWDDGHLTLVSSQDLSNAQAASIAEITETVTTRGGTVRVKQHSKLKALEMLAKHVGLYDSPEVEQDGKSLEELSPVLKKRLEAIYGIITDEAKTGG</sequence>
<evidence type="ECO:0000313" key="4">
    <source>
        <dbReference type="Proteomes" id="UP001568358"/>
    </source>
</evidence>
<dbReference type="Proteomes" id="UP001568358">
    <property type="component" value="Unassembled WGS sequence"/>
</dbReference>
<accession>A0ABV4JT28</accession>
<dbReference type="Pfam" id="PF03592">
    <property type="entry name" value="Terminase_2"/>
    <property type="match status" value="1"/>
</dbReference>
<name>A0ABV4JT28_9BACT</name>
<evidence type="ECO:0000256" key="2">
    <source>
        <dbReference type="ARBA" id="ARBA00023219"/>
    </source>
</evidence>
<organism evidence="3 4">
    <name type="scientific">Halodesulfovibrio aestuarii</name>
    <dbReference type="NCBI Taxonomy" id="126333"/>
    <lineage>
        <taxon>Bacteria</taxon>
        <taxon>Pseudomonadati</taxon>
        <taxon>Thermodesulfobacteriota</taxon>
        <taxon>Desulfovibrionia</taxon>
        <taxon>Desulfovibrionales</taxon>
        <taxon>Desulfovibrionaceae</taxon>
        <taxon>Halodesulfovibrio</taxon>
    </lineage>
</organism>
<dbReference type="InterPro" id="IPR038713">
    <property type="entry name" value="Terminase_Gp1_N_sf"/>
</dbReference>
<comment type="caution">
    <text evidence="3">The sequence shown here is derived from an EMBL/GenBank/DDBJ whole genome shotgun (WGS) entry which is preliminary data.</text>
</comment>
<proteinExistence type="predicted"/>
<protein>
    <submittedName>
        <fullName evidence="3">Terminase small subunit</fullName>
    </submittedName>
</protein>
<keyword evidence="4" id="KW-1185">Reference proteome</keyword>
<reference evidence="3 4" key="1">
    <citation type="submission" date="2024-07" db="EMBL/GenBank/DDBJ databases">
        <title>Active virus-host system and metabolic interactions in a Lokiarchaeon culture.</title>
        <authorList>
            <person name="Ponce Toledo R.I."/>
            <person name="Rodrigues Oliveira T."/>
            <person name="Schleper C."/>
        </authorList>
    </citation>
    <scope>NUCLEOTIDE SEQUENCE [LARGE SCALE GENOMIC DNA]</scope>
    <source>
        <strain evidence="3 4">B35</strain>
    </source>
</reference>
<dbReference type="RefSeq" id="WP_371150609.1">
    <property type="nucleotide sequence ID" value="NZ_JBFSOO010000007.1"/>
</dbReference>
<dbReference type="PANTHER" id="PTHR41328:SF2">
    <property type="entry name" value="TERMINASE SMALL SUBUNIT"/>
    <property type="match status" value="1"/>
</dbReference>
<evidence type="ECO:0000313" key="3">
    <source>
        <dbReference type="EMBL" id="MEZ6853914.1"/>
    </source>
</evidence>
<dbReference type="PANTHER" id="PTHR41328">
    <property type="entry name" value="TERMINASE SMALL SUBUNIT-RELATED"/>
    <property type="match status" value="1"/>
</dbReference>
<gene>
    <name evidence="3" type="ORF">AB2Z07_10300</name>
</gene>
<dbReference type="InterPro" id="IPR052404">
    <property type="entry name" value="SPP1-like_terminase"/>
</dbReference>
<dbReference type="Gene3D" id="1.10.10.1400">
    <property type="entry name" value="Terminase, small subunit, N-terminal DNA-binding domain, HTH motif"/>
    <property type="match status" value="1"/>
</dbReference>
<evidence type="ECO:0000256" key="1">
    <source>
        <dbReference type="ARBA" id="ARBA00022612"/>
    </source>
</evidence>
<keyword evidence="2" id="KW-0231">Viral genome packaging</keyword>
<dbReference type="EMBL" id="JBFSOO010000007">
    <property type="protein sequence ID" value="MEZ6853914.1"/>
    <property type="molecule type" value="Genomic_DNA"/>
</dbReference>
<keyword evidence="1" id="KW-1188">Viral release from host cell</keyword>